<keyword evidence="3" id="KW-0408">Iron</keyword>
<sequence>MSLVLHISDTHFGTEQPPVVAALQALVRERRPDLVILSGDVTQRATELQFEAARATLAGLGDAPLLVLPGNHDIPLYNLALRLWRPYARYLRAFGPQLEPVLHLDDMLVVGVNTTRPERHTNGEVSAAQIESVSRTLARARPGQLRIVVTHQPAAVLRASDEHDRLLNADEALHAWSNAGADLVLGGHIHLPYVVELSGQARPTPRPMWCVQAGTALSHRVRWGTANSVNLIHWHAVPLGRTRTCKVERCDYDAKTEAFLTASEQTLGLA</sequence>
<proteinExistence type="inferred from homology"/>
<reference evidence="6 7" key="1">
    <citation type="submission" date="2019-03" db="EMBL/GenBank/DDBJ databases">
        <title>Ramlibacter rhizophilus CCTCC AB2015357, whole genome shotgun sequence.</title>
        <authorList>
            <person name="Zhang X."/>
            <person name="Feng G."/>
            <person name="Zhu H."/>
        </authorList>
    </citation>
    <scope>NUCLEOTIDE SEQUENCE [LARGE SCALE GENOMIC DNA]</scope>
    <source>
        <strain evidence="6 7">CCTCC AB2015357</strain>
    </source>
</reference>
<dbReference type="AlphaFoldDB" id="A0A4Z0BC58"/>
<dbReference type="InterPro" id="IPR050884">
    <property type="entry name" value="CNP_phosphodiesterase-III"/>
</dbReference>
<name>A0A4Z0BC58_9BURK</name>
<keyword evidence="7" id="KW-1185">Reference proteome</keyword>
<dbReference type="InterPro" id="IPR004843">
    <property type="entry name" value="Calcineurin-like_PHP"/>
</dbReference>
<accession>A0A4Z0BC58</accession>
<dbReference type="GO" id="GO:0046872">
    <property type="term" value="F:metal ion binding"/>
    <property type="evidence" value="ECO:0007669"/>
    <property type="project" value="UniProtKB-KW"/>
</dbReference>
<evidence type="ECO:0000313" key="6">
    <source>
        <dbReference type="EMBL" id="TFY96805.1"/>
    </source>
</evidence>
<dbReference type="RefSeq" id="WP_135286816.1">
    <property type="nucleotide sequence ID" value="NZ_SMLL01000008.1"/>
</dbReference>
<feature type="domain" description="Calcineurin-like phosphoesterase" evidence="5">
    <location>
        <begin position="4"/>
        <end position="191"/>
    </location>
</feature>
<comment type="similarity">
    <text evidence="4">Belongs to the cyclic nucleotide phosphodiesterase class-III family.</text>
</comment>
<gene>
    <name evidence="6" type="ORF">EZ242_19165</name>
</gene>
<keyword evidence="1" id="KW-0479">Metal-binding</keyword>
<dbReference type="GO" id="GO:0016787">
    <property type="term" value="F:hydrolase activity"/>
    <property type="evidence" value="ECO:0007669"/>
    <property type="project" value="UniProtKB-KW"/>
</dbReference>
<evidence type="ECO:0000259" key="5">
    <source>
        <dbReference type="Pfam" id="PF00149"/>
    </source>
</evidence>
<dbReference type="Gene3D" id="3.60.21.10">
    <property type="match status" value="1"/>
</dbReference>
<evidence type="ECO:0000313" key="7">
    <source>
        <dbReference type="Proteomes" id="UP000297564"/>
    </source>
</evidence>
<dbReference type="SUPFAM" id="SSF56300">
    <property type="entry name" value="Metallo-dependent phosphatases"/>
    <property type="match status" value="1"/>
</dbReference>
<dbReference type="PANTHER" id="PTHR42988">
    <property type="entry name" value="PHOSPHOHYDROLASE"/>
    <property type="match status" value="1"/>
</dbReference>
<evidence type="ECO:0000256" key="4">
    <source>
        <dbReference type="ARBA" id="ARBA00025742"/>
    </source>
</evidence>
<evidence type="ECO:0000256" key="1">
    <source>
        <dbReference type="ARBA" id="ARBA00022723"/>
    </source>
</evidence>
<dbReference type="Proteomes" id="UP000297564">
    <property type="component" value="Unassembled WGS sequence"/>
</dbReference>
<dbReference type="Pfam" id="PF00149">
    <property type="entry name" value="Metallophos"/>
    <property type="match status" value="1"/>
</dbReference>
<evidence type="ECO:0000256" key="3">
    <source>
        <dbReference type="ARBA" id="ARBA00023004"/>
    </source>
</evidence>
<protein>
    <submittedName>
        <fullName evidence="6">Metallophosphoesterase</fullName>
    </submittedName>
</protein>
<dbReference type="OrthoDB" id="9811542at2"/>
<evidence type="ECO:0000256" key="2">
    <source>
        <dbReference type="ARBA" id="ARBA00022801"/>
    </source>
</evidence>
<organism evidence="6 7">
    <name type="scientific">Ramlibacter rhizophilus</name>
    <dbReference type="NCBI Taxonomy" id="1781167"/>
    <lineage>
        <taxon>Bacteria</taxon>
        <taxon>Pseudomonadati</taxon>
        <taxon>Pseudomonadota</taxon>
        <taxon>Betaproteobacteria</taxon>
        <taxon>Burkholderiales</taxon>
        <taxon>Comamonadaceae</taxon>
        <taxon>Ramlibacter</taxon>
    </lineage>
</organism>
<dbReference type="PANTHER" id="PTHR42988:SF2">
    <property type="entry name" value="CYCLIC NUCLEOTIDE PHOSPHODIESTERASE CBUA0032-RELATED"/>
    <property type="match status" value="1"/>
</dbReference>
<comment type="caution">
    <text evidence="6">The sequence shown here is derived from an EMBL/GenBank/DDBJ whole genome shotgun (WGS) entry which is preliminary data.</text>
</comment>
<keyword evidence="2" id="KW-0378">Hydrolase</keyword>
<dbReference type="InterPro" id="IPR029052">
    <property type="entry name" value="Metallo-depent_PP-like"/>
</dbReference>
<dbReference type="EMBL" id="SMLL01000008">
    <property type="protein sequence ID" value="TFY96805.1"/>
    <property type="molecule type" value="Genomic_DNA"/>
</dbReference>